<dbReference type="STRING" id="735517.SAMN05444272_4171"/>
<dbReference type="Gene3D" id="3.90.550.10">
    <property type="entry name" value="Spore Coat Polysaccharide Biosynthesis Protein SpsA, Chain A"/>
    <property type="match status" value="1"/>
</dbReference>
<reference evidence="1 2" key="1">
    <citation type="submission" date="2016-11" db="EMBL/GenBank/DDBJ databases">
        <authorList>
            <person name="Jaros S."/>
            <person name="Januszkiewicz K."/>
            <person name="Wedrychowicz H."/>
        </authorList>
    </citation>
    <scope>NUCLEOTIDE SEQUENCE [LARGE SCALE GENOMIC DNA]</scope>
    <source>
        <strain evidence="1 2">DSM 22153</strain>
    </source>
</reference>
<gene>
    <name evidence="1" type="ORF">SAMN05444272_4171</name>
</gene>
<accession>A0A1M7P7C6</accession>
<dbReference type="SUPFAM" id="SSF53448">
    <property type="entry name" value="Nucleotide-diphospho-sugar transferases"/>
    <property type="match status" value="1"/>
</dbReference>
<dbReference type="PANTHER" id="PTHR43179:SF7">
    <property type="entry name" value="RHAMNOSYLTRANSFERASE WBBL"/>
    <property type="match status" value="1"/>
</dbReference>
<evidence type="ECO:0000313" key="1">
    <source>
        <dbReference type="EMBL" id="SHN12607.1"/>
    </source>
</evidence>
<dbReference type="Proteomes" id="UP000186002">
    <property type="component" value="Unassembled WGS sequence"/>
</dbReference>
<sequence length="532" mass="59056">MPDPGGKSIIYEVCFSHDRRLGLMMRRFFASLPARCFARKAAVLAAASSTAEGKQVAAPLLSLVCHKPADLPDGAAEIAGVECLEASEDWRQAAEAASGRFIAFLPEQDRLCAGALKSLVQVLAGPAQDAGLLYGDALLAGPDDESLKPVLKPAFDPALFREIDYLSPFAVFRRDRLLAVAPALPSPALPLASRPGAEAVERVLEGLAEEDILHLPYPLVRTAVAPQRRRETRNVPAERAAWPPVNVVIPSRNGFELTSQVLRGLLDETDYPDLKVFIQDNGSDDARVLALYEETRRRFPNFSYEIIEEPFNFSRSVNRGLAKVSSGHVLLLNNDVEVTDAGWLKEMVSCLELPRAGIVGAKLLYPDGRLQHAGVIAGMSGLASHWYYKCYSEIPGHFGRLTARNSLTCVTGAVMLISEECLARLGPWDEENFAVAYNDVDYCLRAYEAGIRTVWTPYAVLYHHESVTRGKDRSRKRKTQFAAEKKALQGLHGTKDFEDPAFSPWLSKRSGRFRFRWRRSLPAVRNWWHQAR</sequence>
<evidence type="ECO:0000313" key="2">
    <source>
        <dbReference type="Proteomes" id="UP000186002"/>
    </source>
</evidence>
<proteinExistence type="predicted"/>
<dbReference type="Pfam" id="PF13641">
    <property type="entry name" value="Glyco_tranf_2_3"/>
    <property type="match status" value="1"/>
</dbReference>
<dbReference type="PANTHER" id="PTHR43179">
    <property type="entry name" value="RHAMNOSYLTRANSFERASE WBBL"/>
    <property type="match status" value="1"/>
</dbReference>
<protein>
    <submittedName>
        <fullName evidence="1">Glycosyltransferase, GT2 family</fullName>
    </submittedName>
</protein>
<organism evidence="1 2">
    <name type="scientific">Roseibium suaedae</name>
    <dbReference type="NCBI Taxonomy" id="735517"/>
    <lineage>
        <taxon>Bacteria</taxon>
        <taxon>Pseudomonadati</taxon>
        <taxon>Pseudomonadota</taxon>
        <taxon>Alphaproteobacteria</taxon>
        <taxon>Hyphomicrobiales</taxon>
        <taxon>Stappiaceae</taxon>
        <taxon>Roseibium</taxon>
    </lineage>
</organism>
<dbReference type="EMBL" id="FRBW01000006">
    <property type="protein sequence ID" value="SHN12607.1"/>
    <property type="molecule type" value="Genomic_DNA"/>
</dbReference>
<name>A0A1M7P7C6_9HYPH</name>
<dbReference type="InterPro" id="IPR029044">
    <property type="entry name" value="Nucleotide-diphossugar_trans"/>
</dbReference>
<dbReference type="GO" id="GO:0016740">
    <property type="term" value="F:transferase activity"/>
    <property type="evidence" value="ECO:0007669"/>
    <property type="project" value="UniProtKB-KW"/>
</dbReference>
<keyword evidence="1" id="KW-0808">Transferase</keyword>
<keyword evidence="2" id="KW-1185">Reference proteome</keyword>
<dbReference type="AlphaFoldDB" id="A0A1M7P7C6"/>